<evidence type="ECO:0000313" key="8">
    <source>
        <dbReference type="Proteomes" id="UP000274097"/>
    </source>
</evidence>
<dbReference type="EMBL" id="RAQU01000131">
    <property type="protein sequence ID" value="RKK02724.1"/>
    <property type="molecule type" value="Genomic_DNA"/>
</dbReference>
<gene>
    <name evidence="6" type="ORF">D6Z83_18330</name>
    <name evidence="7" type="ORF">EBE87_03385</name>
</gene>
<dbReference type="Pfam" id="PF01266">
    <property type="entry name" value="DAO"/>
    <property type="match status" value="1"/>
</dbReference>
<dbReference type="AlphaFoldDB" id="A0A3A9JGN0"/>
<dbReference type="SUPFAM" id="SSF51905">
    <property type="entry name" value="FAD/NAD(P)-binding domain"/>
    <property type="match status" value="1"/>
</dbReference>
<keyword evidence="8" id="KW-1185">Reference proteome</keyword>
<dbReference type="PANTHER" id="PTHR10961:SF46">
    <property type="entry name" value="PEROXISOMAL SARCOSINE OXIDASE"/>
    <property type="match status" value="1"/>
</dbReference>
<proteinExistence type="predicted"/>
<feature type="domain" description="FAD dependent oxidoreductase" evidence="5">
    <location>
        <begin position="8"/>
        <end position="353"/>
    </location>
</feature>
<reference evidence="6 9" key="1">
    <citation type="submission" date="2018-09" db="EMBL/GenBank/DDBJ databases">
        <title>Roseomonas sp. nov., isolated from feces of Tibetan antelopes in the Qinghai-Tibet plateau, China.</title>
        <authorList>
            <person name="Tian Z."/>
        </authorList>
    </citation>
    <scope>NUCLEOTIDE SEQUENCE [LARGE SCALE GENOMIC DNA]</scope>
    <source>
        <strain evidence="7 8">Z23</strain>
        <strain evidence="6 9">Z24</strain>
    </source>
</reference>
<dbReference type="Proteomes" id="UP000274097">
    <property type="component" value="Unassembled WGS sequence"/>
</dbReference>
<dbReference type="PANTHER" id="PTHR10961">
    <property type="entry name" value="PEROXISOMAL SARCOSINE OXIDASE"/>
    <property type="match status" value="1"/>
</dbReference>
<keyword evidence="2" id="KW-0285">Flavoprotein</keyword>
<name>A0A3A9JGN0_9PROT</name>
<sequence>MLRTMPKALVLGAGIMGLCTAWGLSRAGWSVTVLEQDAVPNPRGASVDDHRLIRHAYGAQRGYMRMVDDAFRAWDLLWSELGESFYHPTGVLALASGTAGWLGESRAALATDGHGFEDLDPAAIPARYPMLHPAGIGAALAMPEGGVLLARPIVAALARHLQARGVAFERGRAVGLDPARASLQLEAGGVRQADLLVVAAGPWAPRLLPGLAGRVVASRQIVVYLEPPAAHRALWARAPMLLDLSEEGGFYAVPPVAGTPLKIGDHRFSRQGDAEADPREASAAEAEAILALARPRLAEAGGYQVLAARACYYDVEDAERFVAEPLGPHAWVMSGFSGHGFKFGAVLGLAMAAAAGDAALAAALPRWAAGEAPPPHGLLPAMCQMLT</sequence>
<dbReference type="GO" id="GO:0008115">
    <property type="term" value="F:sarcosine oxidase activity"/>
    <property type="evidence" value="ECO:0007669"/>
    <property type="project" value="TreeGrafter"/>
</dbReference>
<dbReference type="InterPro" id="IPR036188">
    <property type="entry name" value="FAD/NAD-bd_sf"/>
</dbReference>
<comment type="cofactor">
    <cofactor evidence="1">
        <name>FAD</name>
        <dbReference type="ChEBI" id="CHEBI:57692"/>
    </cofactor>
</comment>
<evidence type="ECO:0000256" key="2">
    <source>
        <dbReference type="ARBA" id="ARBA00022630"/>
    </source>
</evidence>
<protein>
    <submittedName>
        <fullName evidence="6">FAD-dependent oxidoreductase</fullName>
    </submittedName>
</protein>
<dbReference type="FunCoup" id="A0A3A9JGN0">
    <property type="interactions" value="352"/>
</dbReference>
<evidence type="ECO:0000256" key="3">
    <source>
        <dbReference type="ARBA" id="ARBA00022827"/>
    </source>
</evidence>
<dbReference type="Gene3D" id="3.50.50.60">
    <property type="entry name" value="FAD/NAD(P)-binding domain"/>
    <property type="match status" value="1"/>
</dbReference>
<dbReference type="GO" id="GO:0050660">
    <property type="term" value="F:flavin adenine dinucleotide binding"/>
    <property type="evidence" value="ECO:0007669"/>
    <property type="project" value="InterPro"/>
</dbReference>
<accession>A0A3A9JGN0</accession>
<evidence type="ECO:0000313" key="7">
    <source>
        <dbReference type="EMBL" id="RMI26343.1"/>
    </source>
</evidence>
<organism evidence="6 9">
    <name type="scientific">Teichococcus wenyumeiae</name>
    <dbReference type="NCBI Taxonomy" id="2478470"/>
    <lineage>
        <taxon>Bacteria</taxon>
        <taxon>Pseudomonadati</taxon>
        <taxon>Pseudomonadota</taxon>
        <taxon>Alphaproteobacteria</taxon>
        <taxon>Acetobacterales</taxon>
        <taxon>Roseomonadaceae</taxon>
        <taxon>Roseomonas</taxon>
    </lineage>
</organism>
<dbReference type="Proteomes" id="UP000278036">
    <property type="component" value="Unassembled WGS sequence"/>
</dbReference>
<evidence type="ECO:0000259" key="5">
    <source>
        <dbReference type="Pfam" id="PF01266"/>
    </source>
</evidence>
<keyword evidence="3" id="KW-0274">FAD</keyword>
<dbReference type="InterPro" id="IPR045170">
    <property type="entry name" value="MTOX"/>
</dbReference>
<comment type="caution">
    <text evidence="6">The sequence shown here is derived from an EMBL/GenBank/DDBJ whole genome shotgun (WGS) entry which is preliminary data.</text>
</comment>
<dbReference type="InParanoid" id="A0A3A9JGN0"/>
<dbReference type="EMBL" id="RFLX01000002">
    <property type="protein sequence ID" value="RMI26343.1"/>
    <property type="molecule type" value="Genomic_DNA"/>
</dbReference>
<evidence type="ECO:0000313" key="9">
    <source>
        <dbReference type="Proteomes" id="UP000278036"/>
    </source>
</evidence>
<dbReference type="Gene3D" id="3.30.9.10">
    <property type="entry name" value="D-Amino Acid Oxidase, subunit A, domain 2"/>
    <property type="match status" value="1"/>
</dbReference>
<evidence type="ECO:0000313" key="6">
    <source>
        <dbReference type="EMBL" id="RKK02724.1"/>
    </source>
</evidence>
<evidence type="ECO:0000256" key="1">
    <source>
        <dbReference type="ARBA" id="ARBA00001974"/>
    </source>
</evidence>
<evidence type="ECO:0000256" key="4">
    <source>
        <dbReference type="ARBA" id="ARBA00023002"/>
    </source>
</evidence>
<keyword evidence="4" id="KW-0560">Oxidoreductase</keyword>
<dbReference type="InterPro" id="IPR006076">
    <property type="entry name" value="FAD-dep_OxRdtase"/>
</dbReference>
<dbReference type="SUPFAM" id="SSF54373">
    <property type="entry name" value="FAD-linked reductases, C-terminal domain"/>
    <property type="match status" value="1"/>
</dbReference>